<dbReference type="Pfam" id="PF14322">
    <property type="entry name" value="SusD-like_3"/>
    <property type="match status" value="1"/>
</dbReference>
<keyword evidence="5" id="KW-0998">Cell outer membrane</keyword>
<accession>A0A1M4UEI0</accession>
<dbReference type="InterPro" id="IPR012944">
    <property type="entry name" value="SusD_RagB_dom"/>
</dbReference>
<dbReference type="InterPro" id="IPR033985">
    <property type="entry name" value="SusD-like_N"/>
</dbReference>
<keyword evidence="9" id="KW-1185">Reference proteome</keyword>
<evidence type="ECO:0000256" key="3">
    <source>
        <dbReference type="ARBA" id="ARBA00022729"/>
    </source>
</evidence>
<proteinExistence type="inferred from homology"/>
<organism evidence="8 9">
    <name type="scientific">Flavisolibacter ginsengisoli DSM 18119</name>
    <dbReference type="NCBI Taxonomy" id="1121884"/>
    <lineage>
        <taxon>Bacteria</taxon>
        <taxon>Pseudomonadati</taxon>
        <taxon>Bacteroidota</taxon>
        <taxon>Chitinophagia</taxon>
        <taxon>Chitinophagales</taxon>
        <taxon>Chitinophagaceae</taxon>
        <taxon>Flavisolibacter</taxon>
    </lineage>
</organism>
<dbReference type="OrthoDB" id="993981at2"/>
<sequence>MKKYILPVVLIFLLFLSNTGCKKFITKEIVGDYPESQFYKTQAQAILAINAAYQPLAFTNANNNRLWVFGDVASDDAVKGGIAGDQSDIELIDKFNVTPINGNLEAMWGLLYEGITRCNIVLAKVPSISMDQALQSRILGEAKFLRAWYYFTLVNIFGDVPVILEPKNAADLQITQSPVADIFHNVIEPDLTDAATKLPEKYSGADVGRVTNGAATALLAKAYLFQGQWELAAVTAAKVINSNRYSLNQIYSRNFDAKYKNNANPESIFEVQHLTGQDPQTGNQLNQYFAPQVDGGYFFNAPTQNFVNEFEVTGNGVYDPRLDYTVGRDTMPWYNGEIFNKDWSPETGYLTKKHQQPLSEIPKALKGDASIDYIAIRYADVLLWYAEALNESGRPAEALVPLNQVRKRARESYLYDNTLPGYPNIPANLLPDIQYTNQSDVRKAIQHERRVELGFEFHRYFDLIRWGEDYAKQALQDKPNFNYAINKHFPIPQSERDRNKALHY</sequence>
<dbReference type="SUPFAM" id="SSF48452">
    <property type="entry name" value="TPR-like"/>
    <property type="match status" value="1"/>
</dbReference>
<comment type="subcellular location">
    <subcellularLocation>
        <location evidence="1">Cell outer membrane</location>
    </subcellularLocation>
</comment>
<keyword evidence="4" id="KW-0472">Membrane</keyword>
<evidence type="ECO:0000256" key="1">
    <source>
        <dbReference type="ARBA" id="ARBA00004442"/>
    </source>
</evidence>
<dbReference type="STRING" id="1121884.SAMN02745131_00619"/>
<evidence type="ECO:0000259" key="7">
    <source>
        <dbReference type="Pfam" id="PF14322"/>
    </source>
</evidence>
<reference evidence="8 9" key="1">
    <citation type="submission" date="2016-11" db="EMBL/GenBank/DDBJ databases">
        <authorList>
            <person name="Jaros S."/>
            <person name="Januszkiewicz K."/>
            <person name="Wedrychowicz H."/>
        </authorList>
    </citation>
    <scope>NUCLEOTIDE SEQUENCE [LARGE SCALE GENOMIC DNA]</scope>
    <source>
        <strain evidence="8 9">DSM 18119</strain>
    </source>
</reference>
<protein>
    <submittedName>
        <fullName evidence="8">Starch-binding associating with outer membrane</fullName>
    </submittedName>
</protein>
<name>A0A1M4UEI0_9BACT</name>
<gene>
    <name evidence="8" type="ORF">SAMN02745131_00619</name>
</gene>
<evidence type="ECO:0000256" key="2">
    <source>
        <dbReference type="ARBA" id="ARBA00006275"/>
    </source>
</evidence>
<dbReference type="GO" id="GO:0009279">
    <property type="term" value="C:cell outer membrane"/>
    <property type="evidence" value="ECO:0007669"/>
    <property type="project" value="UniProtKB-SubCell"/>
</dbReference>
<dbReference type="CDD" id="cd08977">
    <property type="entry name" value="SusD"/>
    <property type="match status" value="1"/>
</dbReference>
<dbReference type="RefSeq" id="WP_072833770.1">
    <property type="nucleotide sequence ID" value="NZ_FQUU01000002.1"/>
</dbReference>
<evidence type="ECO:0000256" key="4">
    <source>
        <dbReference type="ARBA" id="ARBA00023136"/>
    </source>
</evidence>
<comment type="similarity">
    <text evidence="2">Belongs to the SusD family.</text>
</comment>
<evidence type="ECO:0000259" key="6">
    <source>
        <dbReference type="Pfam" id="PF07980"/>
    </source>
</evidence>
<dbReference type="Gene3D" id="1.25.40.390">
    <property type="match status" value="1"/>
</dbReference>
<feature type="domain" description="RagB/SusD" evidence="6">
    <location>
        <begin position="265"/>
        <end position="493"/>
    </location>
</feature>
<dbReference type="Proteomes" id="UP000184048">
    <property type="component" value="Unassembled WGS sequence"/>
</dbReference>
<dbReference type="AlphaFoldDB" id="A0A1M4UEI0"/>
<dbReference type="Pfam" id="PF07980">
    <property type="entry name" value="SusD_RagB"/>
    <property type="match status" value="1"/>
</dbReference>
<keyword evidence="3" id="KW-0732">Signal</keyword>
<dbReference type="EMBL" id="FQUU01000002">
    <property type="protein sequence ID" value="SHE54993.1"/>
    <property type="molecule type" value="Genomic_DNA"/>
</dbReference>
<feature type="domain" description="SusD-like N-terminal" evidence="7">
    <location>
        <begin position="62"/>
        <end position="224"/>
    </location>
</feature>
<evidence type="ECO:0000256" key="5">
    <source>
        <dbReference type="ARBA" id="ARBA00023237"/>
    </source>
</evidence>
<dbReference type="InterPro" id="IPR011990">
    <property type="entry name" value="TPR-like_helical_dom_sf"/>
</dbReference>
<evidence type="ECO:0000313" key="9">
    <source>
        <dbReference type="Proteomes" id="UP000184048"/>
    </source>
</evidence>
<evidence type="ECO:0000313" key="8">
    <source>
        <dbReference type="EMBL" id="SHE54993.1"/>
    </source>
</evidence>